<dbReference type="RefSeq" id="WP_079686434.1">
    <property type="nucleotide sequence ID" value="NZ_FUZU01000001.1"/>
</dbReference>
<proteinExistence type="inferred from homology"/>
<keyword evidence="5" id="KW-0997">Cell inner membrane</keyword>
<evidence type="ECO:0000313" key="13">
    <source>
        <dbReference type="Proteomes" id="UP000190961"/>
    </source>
</evidence>
<gene>
    <name evidence="12" type="ORF">SAMN05660236_1927</name>
</gene>
<dbReference type="PANTHER" id="PTHR33446">
    <property type="entry name" value="PROTEIN TONB-RELATED"/>
    <property type="match status" value="1"/>
</dbReference>
<feature type="transmembrane region" description="Helical" evidence="10">
    <location>
        <begin position="271"/>
        <end position="288"/>
    </location>
</feature>
<keyword evidence="9 10" id="KW-0472">Membrane</keyword>
<dbReference type="STRING" id="688867.SAMN05660236_1927"/>
<dbReference type="Pfam" id="PF05569">
    <property type="entry name" value="Peptidase_M56"/>
    <property type="match status" value="1"/>
</dbReference>
<evidence type="ECO:0000256" key="3">
    <source>
        <dbReference type="ARBA" id="ARBA00022448"/>
    </source>
</evidence>
<evidence type="ECO:0000256" key="10">
    <source>
        <dbReference type="SAM" id="Phobius"/>
    </source>
</evidence>
<comment type="similarity">
    <text evidence="2">Belongs to the TonB family.</text>
</comment>
<evidence type="ECO:0000256" key="4">
    <source>
        <dbReference type="ARBA" id="ARBA00022475"/>
    </source>
</evidence>
<dbReference type="GO" id="GO:0055085">
    <property type="term" value="P:transmembrane transport"/>
    <property type="evidence" value="ECO:0007669"/>
    <property type="project" value="InterPro"/>
</dbReference>
<dbReference type="GO" id="GO:0031992">
    <property type="term" value="F:energy transducer activity"/>
    <property type="evidence" value="ECO:0007669"/>
    <property type="project" value="TreeGrafter"/>
</dbReference>
<dbReference type="SUPFAM" id="SSF49464">
    <property type="entry name" value="Carboxypeptidase regulatory domain-like"/>
    <property type="match status" value="1"/>
</dbReference>
<feature type="transmembrane region" description="Helical" evidence="10">
    <location>
        <begin position="6"/>
        <end position="25"/>
    </location>
</feature>
<dbReference type="SUPFAM" id="SSF74653">
    <property type="entry name" value="TolA/TonB C-terminal domain"/>
    <property type="match status" value="1"/>
</dbReference>
<comment type="subcellular location">
    <subcellularLocation>
        <location evidence="1">Cell inner membrane</location>
        <topology evidence="1">Single-pass membrane protein</topology>
        <orientation evidence="1">Periplasmic side</orientation>
    </subcellularLocation>
</comment>
<evidence type="ECO:0000256" key="7">
    <source>
        <dbReference type="ARBA" id="ARBA00022927"/>
    </source>
</evidence>
<dbReference type="Proteomes" id="UP000190961">
    <property type="component" value="Unassembled WGS sequence"/>
</dbReference>
<dbReference type="InterPro" id="IPR008969">
    <property type="entry name" value="CarboxyPept-like_regulatory"/>
</dbReference>
<keyword evidence="7" id="KW-0653">Protein transport</keyword>
<dbReference type="Gene3D" id="2.60.40.1120">
    <property type="entry name" value="Carboxypeptidase-like, regulatory domain"/>
    <property type="match status" value="1"/>
</dbReference>
<evidence type="ECO:0000256" key="8">
    <source>
        <dbReference type="ARBA" id="ARBA00022989"/>
    </source>
</evidence>
<dbReference type="InterPro" id="IPR006260">
    <property type="entry name" value="TonB/TolA_C"/>
</dbReference>
<sequence>MNAYLNYLLEANIGLCLFLVLYSVLLKNETQFSLKRGYLLLAIIASITLPLFHFNTTENIVPSLGNVVPANWLPEVTITANGTAVAKEAAPHYDIWFVVNILYNIGVIVFLTLFLLQLSRLLIMLYKASAYWYERFLIIESPENRSAFSFFRFIFIGQVGQLSLQEKQQIIEHERVHAEQLHSIDILLVNLLSIFFWFNPCVRIYKKIFVQLHEFEADARAVANRDMNVYCSLLAKVALLSADFTLANHFSNSLTVKRIEMMRTIKSKIKIWKIAAIAAILPAFFFVISCQDQVMNEATDIAKNSTMVLDLPEQVQQRLDEMKRANPDKKFIVIEPDENSMSKAEDLKRKTADLNPNYITSMDVMKNITDKKGAVRSFIIIEYNEAAQKVAEASKEGEVFMIVEQSATFDGGPKAIGEFIQEHLVYPAEARQQGIEGKVFIQFVVNKDGSLSDLLVKKGVDPRLDAAALAVVQALPKWNPGQQNGLPVRQQFVLPINFDLDSEVSTSGDISAVLKKLQVATASVVEKNSGRIVTGKVRDENGNPLPGTNVLIVGQTKGTTTDANGEFQIEVESGSGQLAISFIGYESAMIPY</sequence>
<reference evidence="12 13" key="1">
    <citation type="submission" date="2017-02" db="EMBL/GenBank/DDBJ databases">
        <authorList>
            <person name="Peterson S.W."/>
        </authorList>
    </citation>
    <scope>NUCLEOTIDE SEQUENCE [LARGE SCALE GENOMIC DNA]</scope>
    <source>
        <strain evidence="12 13">DSM 25262</strain>
    </source>
</reference>
<protein>
    <submittedName>
        <fullName evidence="12">TonB family C-terminal domain-containing protein</fullName>
    </submittedName>
</protein>
<evidence type="ECO:0000256" key="2">
    <source>
        <dbReference type="ARBA" id="ARBA00006555"/>
    </source>
</evidence>
<dbReference type="PANTHER" id="PTHR33446:SF2">
    <property type="entry name" value="PROTEIN TONB"/>
    <property type="match status" value="1"/>
</dbReference>
<keyword evidence="6 10" id="KW-0812">Transmembrane</keyword>
<dbReference type="OrthoDB" id="1522859at2"/>
<dbReference type="PROSITE" id="PS52015">
    <property type="entry name" value="TONB_CTD"/>
    <property type="match status" value="1"/>
</dbReference>
<evidence type="ECO:0000256" key="9">
    <source>
        <dbReference type="ARBA" id="ARBA00023136"/>
    </source>
</evidence>
<dbReference type="InterPro" id="IPR051045">
    <property type="entry name" value="TonB-dependent_transducer"/>
</dbReference>
<keyword evidence="4" id="KW-1003">Cell membrane</keyword>
<evidence type="ECO:0000256" key="5">
    <source>
        <dbReference type="ARBA" id="ARBA00022519"/>
    </source>
</evidence>
<dbReference type="Pfam" id="PF13715">
    <property type="entry name" value="CarbopepD_reg_2"/>
    <property type="match status" value="1"/>
</dbReference>
<evidence type="ECO:0000259" key="11">
    <source>
        <dbReference type="PROSITE" id="PS52015"/>
    </source>
</evidence>
<feature type="domain" description="TonB C-terminal" evidence="11">
    <location>
        <begin position="411"/>
        <end position="507"/>
    </location>
</feature>
<dbReference type="EMBL" id="FUZU01000001">
    <property type="protein sequence ID" value="SKC60054.1"/>
    <property type="molecule type" value="Genomic_DNA"/>
</dbReference>
<evidence type="ECO:0000256" key="1">
    <source>
        <dbReference type="ARBA" id="ARBA00004383"/>
    </source>
</evidence>
<feature type="transmembrane region" description="Helical" evidence="10">
    <location>
        <begin position="37"/>
        <end position="54"/>
    </location>
</feature>
<dbReference type="InterPro" id="IPR008756">
    <property type="entry name" value="Peptidase_M56"/>
</dbReference>
<keyword evidence="8 10" id="KW-1133">Transmembrane helix</keyword>
<feature type="transmembrane region" description="Helical" evidence="10">
    <location>
        <begin position="101"/>
        <end position="126"/>
    </location>
</feature>
<name>A0A1T5K8V4_9BACT</name>
<evidence type="ECO:0000256" key="6">
    <source>
        <dbReference type="ARBA" id="ARBA00022692"/>
    </source>
</evidence>
<keyword evidence="13" id="KW-1185">Reference proteome</keyword>
<dbReference type="AlphaFoldDB" id="A0A1T5K8V4"/>
<organism evidence="12 13">
    <name type="scientific">Ohtaekwangia koreensis</name>
    <dbReference type="NCBI Taxonomy" id="688867"/>
    <lineage>
        <taxon>Bacteria</taxon>
        <taxon>Pseudomonadati</taxon>
        <taxon>Bacteroidota</taxon>
        <taxon>Cytophagia</taxon>
        <taxon>Cytophagales</taxon>
        <taxon>Fulvivirgaceae</taxon>
        <taxon>Ohtaekwangia</taxon>
    </lineage>
</organism>
<dbReference type="GO" id="GO:0015031">
    <property type="term" value="P:protein transport"/>
    <property type="evidence" value="ECO:0007669"/>
    <property type="project" value="UniProtKB-KW"/>
</dbReference>
<evidence type="ECO:0000313" key="12">
    <source>
        <dbReference type="EMBL" id="SKC60054.1"/>
    </source>
</evidence>
<keyword evidence="3" id="KW-0813">Transport</keyword>
<dbReference type="Pfam" id="PF03544">
    <property type="entry name" value="TonB_C"/>
    <property type="match status" value="1"/>
</dbReference>
<dbReference type="Gene3D" id="3.30.1150.10">
    <property type="match status" value="1"/>
</dbReference>
<dbReference type="InterPro" id="IPR037682">
    <property type="entry name" value="TonB_C"/>
</dbReference>
<dbReference type="NCBIfam" id="TIGR01352">
    <property type="entry name" value="tonB_Cterm"/>
    <property type="match status" value="1"/>
</dbReference>
<dbReference type="GO" id="GO:0098797">
    <property type="term" value="C:plasma membrane protein complex"/>
    <property type="evidence" value="ECO:0007669"/>
    <property type="project" value="TreeGrafter"/>
</dbReference>
<accession>A0A1T5K8V4</accession>